<evidence type="ECO:0000256" key="1">
    <source>
        <dbReference type="SAM" id="MobiDB-lite"/>
    </source>
</evidence>
<dbReference type="Pfam" id="PF12616">
    <property type="entry name" value="DUF3775"/>
    <property type="match status" value="1"/>
</dbReference>
<reference evidence="2 3" key="1">
    <citation type="submission" date="2019-02" db="EMBL/GenBank/DDBJ databases">
        <title>Siculibacillus lacustris gen. nov., sp. nov., a new rosette-forming bacterium isolated from a freshwater crater lake (Lake St. Ana, Romania).</title>
        <authorList>
            <person name="Felfoldi T."/>
            <person name="Marton Z."/>
            <person name="Szabo A."/>
            <person name="Mentes A."/>
            <person name="Boka K."/>
            <person name="Marialigeti K."/>
            <person name="Mathe I."/>
            <person name="Koncz M."/>
            <person name="Schumann P."/>
            <person name="Toth E."/>
        </authorList>
    </citation>
    <scope>NUCLEOTIDE SEQUENCE [LARGE SCALE GENOMIC DNA]</scope>
    <source>
        <strain evidence="2 3">SA-279</strain>
    </source>
</reference>
<evidence type="ECO:0000313" key="2">
    <source>
        <dbReference type="EMBL" id="TBW34710.1"/>
    </source>
</evidence>
<dbReference type="AlphaFoldDB" id="A0A4V6MZ00"/>
<dbReference type="Proteomes" id="UP000292781">
    <property type="component" value="Unassembled WGS sequence"/>
</dbReference>
<sequence length="126" mass="14025">MEIAVEKVHELVEYFRFLDAKSGDGDIEGEEEGSRSPSGHLFEDGADDGTEDQIRGVIEGLNVDEKSDLVALMWIGRGDFEAKEWPVAVRRAQERSIRNTARYLMGIPNVGDLIEEGLAAIEAFDR</sequence>
<organism evidence="2 3">
    <name type="scientific">Siculibacillus lacustris</name>
    <dbReference type="NCBI Taxonomy" id="1549641"/>
    <lineage>
        <taxon>Bacteria</taxon>
        <taxon>Pseudomonadati</taxon>
        <taxon>Pseudomonadota</taxon>
        <taxon>Alphaproteobacteria</taxon>
        <taxon>Hyphomicrobiales</taxon>
        <taxon>Ancalomicrobiaceae</taxon>
        <taxon>Siculibacillus</taxon>
    </lineage>
</organism>
<keyword evidence="3" id="KW-1185">Reference proteome</keyword>
<comment type="caution">
    <text evidence="2">The sequence shown here is derived from an EMBL/GenBank/DDBJ whole genome shotgun (WGS) entry which is preliminary data.</text>
</comment>
<name>A0A4V6MZ00_9HYPH</name>
<dbReference type="RefSeq" id="WP_131310915.1">
    <property type="nucleotide sequence ID" value="NZ_SJFN01000031.1"/>
</dbReference>
<evidence type="ECO:0000313" key="3">
    <source>
        <dbReference type="Proteomes" id="UP000292781"/>
    </source>
</evidence>
<dbReference type="EMBL" id="SJFN01000031">
    <property type="protein sequence ID" value="TBW34710.1"/>
    <property type="molecule type" value="Genomic_DNA"/>
</dbReference>
<dbReference type="InterPro" id="IPR022254">
    <property type="entry name" value="DUF3775"/>
</dbReference>
<gene>
    <name evidence="2" type="ORF">EYW49_17470</name>
</gene>
<proteinExistence type="predicted"/>
<protein>
    <submittedName>
        <fullName evidence="2">DUF3775 domain-containing protein</fullName>
    </submittedName>
</protein>
<feature type="region of interest" description="Disordered" evidence="1">
    <location>
        <begin position="22"/>
        <end position="50"/>
    </location>
</feature>
<accession>A0A4V6MZ00</accession>
<dbReference type="OrthoDB" id="5641374at2"/>